<dbReference type="EMBL" id="JAPFFF010000004">
    <property type="protein sequence ID" value="KAK8892570.1"/>
    <property type="molecule type" value="Genomic_DNA"/>
</dbReference>
<keyword evidence="3" id="KW-1185">Reference proteome</keyword>
<comment type="caution">
    <text evidence="2">The sequence shown here is derived from an EMBL/GenBank/DDBJ whole genome shotgun (WGS) entry which is preliminary data.</text>
</comment>
<gene>
    <name evidence="2" type="ORF">M9Y10_029807</name>
</gene>
<evidence type="ECO:0000256" key="1">
    <source>
        <dbReference type="SAM" id="MobiDB-lite"/>
    </source>
</evidence>
<dbReference type="Proteomes" id="UP001470230">
    <property type="component" value="Unassembled WGS sequence"/>
</dbReference>
<feature type="region of interest" description="Disordered" evidence="1">
    <location>
        <begin position="78"/>
        <end position="118"/>
    </location>
</feature>
<accession>A0ABR2KN84</accession>
<evidence type="ECO:0000313" key="2">
    <source>
        <dbReference type="EMBL" id="KAK8892570.1"/>
    </source>
</evidence>
<reference evidence="2 3" key="1">
    <citation type="submission" date="2024-04" db="EMBL/GenBank/DDBJ databases">
        <title>Tritrichomonas musculus Genome.</title>
        <authorList>
            <person name="Alves-Ferreira E."/>
            <person name="Grigg M."/>
            <person name="Lorenzi H."/>
            <person name="Galac M."/>
        </authorList>
    </citation>
    <scope>NUCLEOTIDE SEQUENCE [LARGE SCALE GENOMIC DNA]</scope>
    <source>
        <strain evidence="2 3">EAF2021</strain>
    </source>
</reference>
<sequence>MSLTAQTPINRRFHTDFIEWDTTRGRGSFDAGYVNEFSFCMNEKGEIDEQKMKNIQENSQHGILKNRRSLSSIKKFRHNSIKIKKSAASGSQVTNKKRNRHLNTTPNQNETEKRNEKN</sequence>
<protein>
    <submittedName>
        <fullName evidence="2">Uncharacterized protein</fullName>
    </submittedName>
</protein>
<organism evidence="2 3">
    <name type="scientific">Tritrichomonas musculus</name>
    <dbReference type="NCBI Taxonomy" id="1915356"/>
    <lineage>
        <taxon>Eukaryota</taxon>
        <taxon>Metamonada</taxon>
        <taxon>Parabasalia</taxon>
        <taxon>Tritrichomonadida</taxon>
        <taxon>Tritrichomonadidae</taxon>
        <taxon>Tritrichomonas</taxon>
    </lineage>
</organism>
<evidence type="ECO:0000313" key="3">
    <source>
        <dbReference type="Proteomes" id="UP001470230"/>
    </source>
</evidence>
<proteinExistence type="predicted"/>
<name>A0ABR2KN84_9EUKA</name>